<evidence type="ECO:0000313" key="4">
    <source>
        <dbReference type="Proteomes" id="UP000027361"/>
    </source>
</evidence>
<gene>
    <name evidence="3" type="ORF">K437DRAFT_266126</name>
</gene>
<dbReference type="PANTHER" id="PTHR28243">
    <property type="entry name" value="AGL049CP"/>
    <property type="match status" value="1"/>
</dbReference>
<dbReference type="Gene3D" id="2.30.110.10">
    <property type="entry name" value="Electron Transport, Fmn-binding Protein, Chain A"/>
    <property type="match status" value="1"/>
</dbReference>
<feature type="compositionally biased region" description="Basic and acidic residues" evidence="1">
    <location>
        <begin position="201"/>
        <end position="211"/>
    </location>
</feature>
<dbReference type="OMA" id="LAWWIEG"/>
<sequence>MATNTSPVPQWKELITQTTVAHRTKEEGSVLYYVLSTVNLGPSIRPQARYVVHRGFVNEQRSKTTESGVEPAQADYGMNTCLLTTTDIRSPKAQQILKQQQQEGEAHVEIAWWMEKAQLQFRLACTAHLLPHADNEHYMGFDGSKLVPPPASLSSKRPTSFDWAFERSRIFEKMSLGLLASFARPTPGSEHPNGNEIDAEGAGKDHEDGLNDKANPWPMELPKPGDAETKADQDALALSDKNFALVVLAPYKVDVLDLVRSKRSVFELQGGRSGGNEHWTAKRVVP</sequence>
<dbReference type="AlphaFoldDB" id="A0A066WQL6"/>
<evidence type="ECO:0000259" key="2">
    <source>
        <dbReference type="Pfam" id="PF12766"/>
    </source>
</evidence>
<dbReference type="InParanoid" id="A0A066WQL6"/>
<evidence type="ECO:0000256" key="1">
    <source>
        <dbReference type="SAM" id="MobiDB-lite"/>
    </source>
</evidence>
<dbReference type="RefSeq" id="XP_013245759.1">
    <property type="nucleotide sequence ID" value="XM_013390305.1"/>
</dbReference>
<dbReference type="Proteomes" id="UP000027361">
    <property type="component" value="Unassembled WGS sequence"/>
</dbReference>
<dbReference type="PANTHER" id="PTHR28243:SF1">
    <property type="entry name" value="PYRIDOXAMINE 5'-PHOSPHATE OXIDASE ALR4036 FAMILY FMN-BINDING DOMAIN-CONTAINING PROTEIN"/>
    <property type="match status" value="1"/>
</dbReference>
<dbReference type="InterPro" id="IPR012349">
    <property type="entry name" value="Split_barrel_FMN-bd"/>
</dbReference>
<protein>
    <recommendedName>
        <fullName evidence="2">Pyridoxamine 5'-phosphate oxidase Alr4036 family FMN-binding domain-containing protein</fullName>
    </recommendedName>
</protein>
<comment type="caution">
    <text evidence="3">The sequence shown here is derived from an EMBL/GenBank/DDBJ whole genome shotgun (WGS) entry which is preliminary data.</text>
</comment>
<dbReference type="GO" id="GO:0010181">
    <property type="term" value="F:FMN binding"/>
    <property type="evidence" value="ECO:0007669"/>
    <property type="project" value="InterPro"/>
</dbReference>
<proteinExistence type="predicted"/>
<dbReference type="HOGENOM" id="CLU_058669_1_1_1"/>
<evidence type="ECO:0000313" key="3">
    <source>
        <dbReference type="EMBL" id="KDN52920.1"/>
    </source>
</evidence>
<dbReference type="STRING" id="1037660.A0A066WQL6"/>
<dbReference type="Pfam" id="PF12766">
    <property type="entry name" value="Pyridox_oxase_2"/>
    <property type="match status" value="1"/>
</dbReference>
<feature type="domain" description="Pyridoxamine 5'-phosphate oxidase Alr4036 family FMN-binding" evidence="2">
    <location>
        <begin position="9"/>
        <end position="129"/>
    </location>
</feature>
<accession>A0A066WQL6</accession>
<organism evidence="3 4">
    <name type="scientific">Tilletiaria anomala (strain ATCC 24038 / CBS 436.72 / UBC 951)</name>
    <dbReference type="NCBI Taxonomy" id="1037660"/>
    <lineage>
        <taxon>Eukaryota</taxon>
        <taxon>Fungi</taxon>
        <taxon>Dikarya</taxon>
        <taxon>Basidiomycota</taxon>
        <taxon>Ustilaginomycotina</taxon>
        <taxon>Exobasidiomycetes</taxon>
        <taxon>Georgefischeriales</taxon>
        <taxon>Tilletiariaceae</taxon>
        <taxon>Tilletiaria</taxon>
    </lineage>
</organism>
<keyword evidence="4" id="KW-1185">Reference proteome</keyword>
<dbReference type="GeneID" id="25265833"/>
<dbReference type="EMBL" id="JMSN01000005">
    <property type="protein sequence ID" value="KDN52920.1"/>
    <property type="molecule type" value="Genomic_DNA"/>
</dbReference>
<reference evidence="3 4" key="1">
    <citation type="submission" date="2014-05" db="EMBL/GenBank/DDBJ databases">
        <title>Draft genome sequence of a rare smut relative, Tilletiaria anomala UBC 951.</title>
        <authorList>
            <consortium name="DOE Joint Genome Institute"/>
            <person name="Toome M."/>
            <person name="Kuo A."/>
            <person name="Henrissat B."/>
            <person name="Lipzen A."/>
            <person name="Tritt A."/>
            <person name="Yoshinaga Y."/>
            <person name="Zane M."/>
            <person name="Barry K."/>
            <person name="Grigoriev I.V."/>
            <person name="Spatafora J.W."/>
            <person name="Aimea M.C."/>
        </authorList>
    </citation>
    <scope>NUCLEOTIDE SEQUENCE [LARGE SCALE GENOMIC DNA]</scope>
    <source>
        <strain evidence="3 4">UBC 951</strain>
    </source>
</reference>
<dbReference type="InterPro" id="IPR024624">
    <property type="entry name" value="Pyridox_Oxase_Alr4036_FMN-bd"/>
</dbReference>
<feature type="region of interest" description="Disordered" evidence="1">
    <location>
        <begin position="184"/>
        <end position="231"/>
    </location>
</feature>
<name>A0A066WQL6_TILAU</name>
<dbReference type="OrthoDB" id="434253at2759"/>
<dbReference type="SUPFAM" id="SSF50475">
    <property type="entry name" value="FMN-binding split barrel"/>
    <property type="match status" value="1"/>
</dbReference>